<sequence length="1341" mass="148570">MSADVEDIYPLSPLQQGLLFHVLYEPDTGVYLEQLWMTLTGSLDEGRLRAAWDRVIERHPALRTGFVWDGLDEPMQIVVPAGSARAAWQQGDWRGLDTAERDARLQRFLAEDRTEAFPLAEPPLMRLALFRTGEREHLLVWTIHHLVVDGWSLPLILREVGAYYEHRGATLALSRPYRDYIAWQRAADATEGEAFWRMELAGFTRPTRIGYQRETPGQAAPEGIYADLRAELDEEASAALRRMARAEQLTLNSVVQGAWAYLLSVHSGKTDVVFGATVSGRPTDLAGADEMVGAFINSLPVRASLQPDQIVADWLRDLQARQAKARQFEHLPLVRIQACAELPPGTPLFDTLLGFENYPLRENLFHGTAGGPALRLLGGCFHAHYPLTLLFIPDDRLGIHALYDTRRLDPDAVQHVLNQLSTLLRSIAQRPHRPLRELSLLSDGERTSLTRRHPADLPVPDVTLLDMVEAQVREHPDAVAVVAGTAQLRYAELDARASELAQRLRGAGCTRQTLVAVCVPRGLDLVVALLAVFKAGGAYLPLDPDNPRERLAFLLHDSAAPIALVHSETAASLPSFAGTTLLVDGPSPAEEGLGRGRLPTPDDLAYVIYTSGSTGTPKGVRVRHRNVVALFAATAAWTSFDHCDTWTLFHSPAFDFSVWEIWGALAHGAKLVIVPFEVSRTPERFAELLLEHRVTVLNQTPSAFRHLVRAIEKVPNDYPHRLRLVIFGGEALAPADVAPWFARFGHERPRLVNMYGITETTVHVTHHTLTDDGDTPLGQPLTGTRVHLLDPYGNPVPNGIVGEIHVSGPGVSAGYLHRPELTAERFRPDPFAERRDTRMYRSGDLARYRADGTLEFHGRLDEQVQIRGFRVELGEIEATLTQHPAVGEAAVLAHTVDGEPHLLAFLVPAEPEAAPVRRLRALTEGTEHERTTVDLPDGTTVFAVNRSETEFMAREIFTDAVYLQGGITLPEDACVIDVGANIGLFDLFVAKHCASPRLFACEPMPPLREVLERNLAVHGIPATVLPYGLGATEDTVTFGYYPYATVLSGQFADPAHERDVVRAFLVQQLESQGVHLDDDVLDELLAERLTTESHRCRIRPLSDVIAEHALTRIDLLKIDVEKSELDVLAGIRDEDYPKIAQMVIEVHDTNGRLARVTELLHRHGYRTTVLRDPQLTTTGLYNVYARRPDAPETASVAPPPRWRGATRLLADVRTFAAERLPYYMLPTRWTLVDRIPLTRNGKRDVVALSELAGQRPSAHAEYAPPIGKTETALAEIWTEILGVDRVGRADNFFALGGHSLLATQVVGRIRETCQVSLPLHQIFSNPTLSELAQAIERLPIG</sequence>
<dbReference type="InterPro" id="IPR036736">
    <property type="entry name" value="ACP-like_sf"/>
</dbReference>
<dbReference type="Pfam" id="PF00501">
    <property type="entry name" value="AMP-binding"/>
    <property type="match status" value="1"/>
</dbReference>
<keyword evidence="3" id="KW-0597">Phosphoprotein</keyword>
<reference evidence="5" key="1">
    <citation type="submission" date="2021-12" db="EMBL/GenBank/DDBJ databases">
        <title>Discovery of the Pendulisporaceae a myxobacterial family with distinct sporulation behavior and unique specialized metabolism.</title>
        <authorList>
            <person name="Garcia R."/>
            <person name="Popoff A."/>
            <person name="Bader C.D."/>
            <person name="Loehr J."/>
            <person name="Walesch S."/>
            <person name="Walt C."/>
            <person name="Boldt J."/>
            <person name="Bunk B."/>
            <person name="Haeckl F.J.F.P.J."/>
            <person name="Gunesch A.P."/>
            <person name="Birkelbach J."/>
            <person name="Nuebel U."/>
            <person name="Pietschmann T."/>
            <person name="Bach T."/>
            <person name="Mueller R."/>
        </authorList>
    </citation>
    <scope>NUCLEOTIDE SEQUENCE</scope>
    <source>
        <strain evidence="5">MSr11367</strain>
    </source>
</reference>
<dbReference type="SUPFAM" id="SSF52777">
    <property type="entry name" value="CoA-dependent acyltransferases"/>
    <property type="match status" value="2"/>
</dbReference>
<dbReference type="InterPro" id="IPR009081">
    <property type="entry name" value="PP-bd_ACP"/>
</dbReference>
<dbReference type="NCBIfam" id="TIGR01444">
    <property type="entry name" value="fkbM_fam"/>
    <property type="match status" value="1"/>
</dbReference>
<dbReference type="SMART" id="SM00823">
    <property type="entry name" value="PKS_PP"/>
    <property type="match status" value="1"/>
</dbReference>
<dbReference type="PANTHER" id="PTHR45527">
    <property type="entry name" value="NONRIBOSOMAL PEPTIDE SYNTHETASE"/>
    <property type="match status" value="1"/>
</dbReference>
<organism evidence="5 6">
    <name type="scientific">Pendulispora rubella</name>
    <dbReference type="NCBI Taxonomy" id="2741070"/>
    <lineage>
        <taxon>Bacteria</taxon>
        <taxon>Pseudomonadati</taxon>
        <taxon>Myxococcota</taxon>
        <taxon>Myxococcia</taxon>
        <taxon>Myxococcales</taxon>
        <taxon>Sorangiineae</taxon>
        <taxon>Pendulisporaceae</taxon>
        <taxon>Pendulispora</taxon>
    </lineage>
</organism>
<evidence type="ECO:0000313" key="6">
    <source>
        <dbReference type="Proteomes" id="UP001374803"/>
    </source>
</evidence>
<dbReference type="PROSITE" id="PS00012">
    <property type="entry name" value="PHOSPHOPANTETHEINE"/>
    <property type="match status" value="1"/>
</dbReference>
<dbReference type="SUPFAM" id="SSF53335">
    <property type="entry name" value="S-adenosyl-L-methionine-dependent methyltransferases"/>
    <property type="match status" value="1"/>
</dbReference>
<dbReference type="PROSITE" id="PS00455">
    <property type="entry name" value="AMP_BINDING"/>
    <property type="match status" value="1"/>
</dbReference>
<dbReference type="InterPro" id="IPR045851">
    <property type="entry name" value="AMP-bd_C_sf"/>
</dbReference>
<dbReference type="InterPro" id="IPR006342">
    <property type="entry name" value="FkbM_mtfrase"/>
</dbReference>
<dbReference type="InterPro" id="IPR020806">
    <property type="entry name" value="PKS_PP-bd"/>
</dbReference>
<dbReference type="PANTHER" id="PTHR45527:SF1">
    <property type="entry name" value="FATTY ACID SYNTHASE"/>
    <property type="match status" value="1"/>
</dbReference>
<dbReference type="RefSeq" id="WP_394838601.1">
    <property type="nucleotide sequence ID" value="NZ_CP089929.1"/>
</dbReference>
<dbReference type="CDD" id="cd19543">
    <property type="entry name" value="DCL_NRPS"/>
    <property type="match status" value="1"/>
</dbReference>
<dbReference type="Pfam" id="PF00550">
    <property type="entry name" value="PP-binding"/>
    <property type="match status" value="1"/>
</dbReference>
<dbReference type="InterPro" id="IPR042099">
    <property type="entry name" value="ANL_N_sf"/>
</dbReference>
<dbReference type="EMBL" id="CP089983">
    <property type="protein sequence ID" value="WXB08926.1"/>
    <property type="molecule type" value="Genomic_DNA"/>
</dbReference>
<evidence type="ECO:0000256" key="3">
    <source>
        <dbReference type="ARBA" id="ARBA00022553"/>
    </source>
</evidence>
<proteinExistence type="predicted"/>
<dbReference type="NCBIfam" id="TIGR01733">
    <property type="entry name" value="AA-adenyl-dom"/>
    <property type="match status" value="1"/>
</dbReference>
<dbReference type="SUPFAM" id="SSF56801">
    <property type="entry name" value="Acetyl-CoA synthetase-like"/>
    <property type="match status" value="1"/>
</dbReference>
<dbReference type="Gene3D" id="3.30.559.10">
    <property type="entry name" value="Chloramphenicol acetyltransferase-like domain"/>
    <property type="match status" value="1"/>
</dbReference>
<dbReference type="Pfam" id="PF05050">
    <property type="entry name" value="Methyltransf_21"/>
    <property type="match status" value="1"/>
</dbReference>
<dbReference type="InterPro" id="IPR000873">
    <property type="entry name" value="AMP-dep_synth/lig_dom"/>
</dbReference>
<dbReference type="InterPro" id="IPR006162">
    <property type="entry name" value="Ppantetheine_attach_site"/>
</dbReference>
<keyword evidence="2" id="KW-0596">Phosphopantetheine</keyword>
<name>A0ABZ2LGL5_9BACT</name>
<gene>
    <name evidence="5" type="ORF">LVJ94_17025</name>
</gene>
<dbReference type="Gene3D" id="3.30.559.30">
    <property type="entry name" value="Nonribosomal peptide synthetase, condensation domain"/>
    <property type="match status" value="1"/>
</dbReference>
<dbReference type="CDD" id="cd17643">
    <property type="entry name" value="A_NRPS_Cytc1-like"/>
    <property type="match status" value="1"/>
</dbReference>
<dbReference type="PROSITE" id="PS50075">
    <property type="entry name" value="CARRIER"/>
    <property type="match status" value="1"/>
</dbReference>
<evidence type="ECO:0000256" key="2">
    <source>
        <dbReference type="ARBA" id="ARBA00022450"/>
    </source>
</evidence>
<dbReference type="Proteomes" id="UP001374803">
    <property type="component" value="Chromosome"/>
</dbReference>
<dbReference type="InterPro" id="IPR029063">
    <property type="entry name" value="SAM-dependent_MTases_sf"/>
</dbReference>
<dbReference type="InterPro" id="IPR023213">
    <property type="entry name" value="CAT-like_dom_sf"/>
</dbReference>
<comment type="cofactor">
    <cofactor evidence="1">
        <name>pantetheine 4'-phosphate</name>
        <dbReference type="ChEBI" id="CHEBI:47942"/>
    </cofactor>
</comment>
<feature type="domain" description="Carrier" evidence="4">
    <location>
        <begin position="1264"/>
        <end position="1339"/>
    </location>
</feature>
<dbReference type="Gene3D" id="3.40.50.150">
    <property type="entry name" value="Vaccinia Virus protein VP39"/>
    <property type="match status" value="1"/>
</dbReference>
<evidence type="ECO:0000259" key="4">
    <source>
        <dbReference type="PROSITE" id="PS50075"/>
    </source>
</evidence>
<dbReference type="Gene3D" id="3.30.300.30">
    <property type="match status" value="1"/>
</dbReference>
<dbReference type="SUPFAM" id="SSF47336">
    <property type="entry name" value="ACP-like"/>
    <property type="match status" value="1"/>
</dbReference>
<protein>
    <submittedName>
        <fullName evidence="5">Amino acid adenylation domain-containing protein</fullName>
    </submittedName>
</protein>
<dbReference type="Gene3D" id="3.40.50.12780">
    <property type="entry name" value="N-terminal domain of ligase-like"/>
    <property type="match status" value="1"/>
</dbReference>
<accession>A0ABZ2LGL5</accession>
<evidence type="ECO:0000256" key="1">
    <source>
        <dbReference type="ARBA" id="ARBA00001957"/>
    </source>
</evidence>
<evidence type="ECO:0000313" key="5">
    <source>
        <dbReference type="EMBL" id="WXB08926.1"/>
    </source>
</evidence>
<dbReference type="InterPro" id="IPR010071">
    <property type="entry name" value="AA_adenyl_dom"/>
</dbReference>
<dbReference type="InterPro" id="IPR020845">
    <property type="entry name" value="AMP-binding_CS"/>
</dbReference>
<dbReference type="Pfam" id="PF00668">
    <property type="entry name" value="Condensation"/>
    <property type="match status" value="1"/>
</dbReference>
<dbReference type="InterPro" id="IPR001242">
    <property type="entry name" value="Condensation_dom"/>
</dbReference>
<dbReference type="Gene3D" id="1.10.1200.10">
    <property type="entry name" value="ACP-like"/>
    <property type="match status" value="1"/>
</dbReference>
<keyword evidence="6" id="KW-1185">Reference proteome</keyword>